<sequence>MQCGHMVQHGDSIWCGMETRPGVVWKLDPVWSGDTARCGMETQSTVVRRLSSVLPGDSPLRTAAFS</sequence>
<name>A0A401RSB5_CHIPU</name>
<organism evidence="1 2">
    <name type="scientific">Chiloscyllium punctatum</name>
    <name type="common">Brownbanded bambooshark</name>
    <name type="synonym">Hemiscyllium punctatum</name>
    <dbReference type="NCBI Taxonomy" id="137246"/>
    <lineage>
        <taxon>Eukaryota</taxon>
        <taxon>Metazoa</taxon>
        <taxon>Chordata</taxon>
        <taxon>Craniata</taxon>
        <taxon>Vertebrata</taxon>
        <taxon>Chondrichthyes</taxon>
        <taxon>Elasmobranchii</taxon>
        <taxon>Galeomorphii</taxon>
        <taxon>Galeoidea</taxon>
        <taxon>Orectolobiformes</taxon>
        <taxon>Hemiscylliidae</taxon>
        <taxon>Chiloscyllium</taxon>
    </lineage>
</organism>
<comment type="caution">
    <text evidence="1">The sequence shown here is derived from an EMBL/GenBank/DDBJ whole genome shotgun (WGS) entry which is preliminary data.</text>
</comment>
<dbReference type="EMBL" id="BEZZ01002027">
    <property type="protein sequence ID" value="GCC21034.1"/>
    <property type="molecule type" value="Genomic_DNA"/>
</dbReference>
<gene>
    <name evidence="1" type="ORF">chiPu_0019514</name>
</gene>
<reference evidence="1 2" key="1">
    <citation type="journal article" date="2018" name="Nat. Ecol. Evol.">
        <title>Shark genomes provide insights into elasmobranch evolution and the origin of vertebrates.</title>
        <authorList>
            <person name="Hara Y"/>
            <person name="Yamaguchi K"/>
            <person name="Onimaru K"/>
            <person name="Kadota M"/>
            <person name="Koyanagi M"/>
            <person name="Keeley SD"/>
            <person name="Tatsumi K"/>
            <person name="Tanaka K"/>
            <person name="Motone F"/>
            <person name="Kageyama Y"/>
            <person name="Nozu R"/>
            <person name="Adachi N"/>
            <person name="Nishimura O"/>
            <person name="Nakagawa R"/>
            <person name="Tanegashima C"/>
            <person name="Kiyatake I"/>
            <person name="Matsumoto R"/>
            <person name="Murakumo K"/>
            <person name="Nishida K"/>
            <person name="Terakita A"/>
            <person name="Kuratani S"/>
            <person name="Sato K"/>
            <person name="Hyodo S Kuraku.S."/>
        </authorList>
    </citation>
    <scope>NUCLEOTIDE SEQUENCE [LARGE SCALE GENOMIC DNA]</scope>
</reference>
<accession>A0A401RSB5</accession>
<keyword evidence="2" id="KW-1185">Reference proteome</keyword>
<protein>
    <submittedName>
        <fullName evidence="1">Uncharacterized protein</fullName>
    </submittedName>
</protein>
<dbReference type="AlphaFoldDB" id="A0A401RSB5"/>
<dbReference type="Proteomes" id="UP000287033">
    <property type="component" value="Unassembled WGS sequence"/>
</dbReference>
<evidence type="ECO:0000313" key="1">
    <source>
        <dbReference type="EMBL" id="GCC21034.1"/>
    </source>
</evidence>
<evidence type="ECO:0000313" key="2">
    <source>
        <dbReference type="Proteomes" id="UP000287033"/>
    </source>
</evidence>
<proteinExistence type="predicted"/>